<dbReference type="PANTHER" id="PTHR43680:SF2">
    <property type="entry name" value="NITRATE REDUCTASE MOLYBDENUM COFACTOR ASSEMBLY CHAPERONE NARJ"/>
    <property type="match status" value="1"/>
</dbReference>
<dbReference type="PANTHER" id="PTHR43680">
    <property type="entry name" value="NITRATE REDUCTASE MOLYBDENUM COFACTOR ASSEMBLY CHAPERONE"/>
    <property type="match status" value="1"/>
</dbReference>
<dbReference type="GO" id="GO:0051131">
    <property type="term" value="P:chaperone-mediated protein complex assembly"/>
    <property type="evidence" value="ECO:0007669"/>
    <property type="project" value="InterPro"/>
</dbReference>
<dbReference type="GO" id="GO:0016491">
    <property type="term" value="F:oxidoreductase activity"/>
    <property type="evidence" value="ECO:0007669"/>
    <property type="project" value="UniProtKB-KW"/>
</dbReference>
<dbReference type="RefSeq" id="WP_043345882.1">
    <property type="nucleotide sequence ID" value="NZ_CP010536.1"/>
</dbReference>
<evidence type="ECO:0000256" key="1">
    <source>
        <dbReference type="ARBA" id="ARBA00023063"/>
    </source>
</evidence>
<dbReference type="Proteomes" id="UP000031843">
    <property type="component" value="Chromosome main"/>
</dbReference>
<dbReference type="Gene3D" id="1.10.3480.10">
    <property type="entry name" value="TorD-like"/>
    <property type="match status" value="1"/>
</dbReference>
<dbReference type="SUPFAM" id="SSF89155">
    <property type="entry name" value="TorD-like"/>
    <property type="match status" value="1"/>
</dbReference>
<dbReference type="GO" id="GO:0016530">
    <property type="term" value="F:metallochaperone activity"/>
    <property type="evidence" value="ECO:0007669"/>
    <property type="project" value="TreeGrafter"/>
</dbReference>
<dbReference type="GO" id="GO:0042128">
    <property type="term" value="P:nitrate assimilation"/>
    <property type="evidence" value="ECO:0007669"/>
    <property type="project" value="UniProtKB-KW"/>
</dbReference>
<dbReference type="InterPro" id="IPR003765">
    <property type="entry name" value="NO3_reductase_chaperone_NarJ"/>
</dbReference>
<protein>
    <submittedName>
        <fullName evidence="3">Respiratory nitrate reductase delta chain</fullName>
        <ecNumber evidence="3">1.7.99.4</ecNumber>
    </submittedName>
</protein>
<organism evidence="3 4">
    <name type="scientific">Cupriavidus basilensis</name>
    <dbReference type="NCBI Taxonomy" id="68895"/>
    <lineage>
        <taxon>Bacteria</taxon>
        <taxon>Pseudomonadati</taxon>
        <taxon>Pseudomonadota</taxon>
        <taxon>Betaproteobacteria</taxon>
        <taxon>Burkholderiales</taxon>
        <taxon>Burkholderiaceae</taxon>
        <taxon>Cupriavidus</taxon>
    </lineage>
</organism>
<dbReference type="InterPro" id="IPR020945">
    <property type="entry name" value="DMSO/NO3_reduct_chaperone"/>
</dbReference>
<name>A0A0C4Y889_9BURK</name>
<accession>A0A0C4Y889</accession>
<keyword evidence="3" id="KW-0560">Oxidoreductase</keyword>
<sequence>MKPFDARICLVLARLLAYPGEELRACLAPMRDLVAASRTLSDAGRDSLLALVDGMQRRDPYELEARYVDTFDRGRATALHLFEHVHGDSRERGQALVDLLQTYEAAGLFLGPGELPDYLPVVLEFAATQPAQTAREFLAEMAHILNAVHTALAERHSPYHAAIAAVLELAGERVEPVRLPPEESLDEAWAEPPAFDGCATRGQSKPGEPQPIHFVRRDGPVTGARS</sequence>
<evidence type="ECO:0000313" key="3">
    <source>
        <dbReference type="EMBL" id="AJG19190.1"/>
    </source>
</evidence>
<keyword evidence="4" id="KW-1185">Reference proteome</keyword>
<gene>
    <name evidence="3" type="ORF">RR42_m1793</name>
</gene>
<dbReference type="OrthoDB" id="8478585at2"/>
<dbReference type="GO" id="GO:0051082">
    <property type="term" value="F:unfolded protein binding"/>
    <property type="evidence" value="ECO:0007669"/>
    <property type="project" value="InterPro"/>
</dbReference>
<dbReference type="KEGG" id="cbw:RR42_m1793"/>
<evidence type="ECO:0000313" key="4">
    <source>
        <dbReference type="Proteomes" id="UP000031843"/>
    </source>
</evidence>
<dbReference type="AlphaFoldDB" id="A0A0C4Y889"/>
<reference evidence="3 4" key="1">
    <citation type="journal article" date="2015" name="Genome Announc.">
        <title>Complete Genome Sequence of Cupriavidus basilensis 4G11, Isolated from the Oak Ridge Field Research Center Site.</title>
        <authorList>
            <person name="Ray J."/>
            <person name="Waters R.J."/>
            <person name="Skerker J.M."/>
            <person name="Kuehl J.V."/>
            <person name="Price M.N."/>
            <person name="Huang J."/>
            <person name="Chakraborty R."/>
            <person name="Arkin A.P."/>
            <person name="Deutschbauer A."/>
        </authorList>
    </citation>
    <scope>NUCLEOTIDE SEQUENCE [LARGE SCALE GENOMIC DNA]</scope>
    <source>
        <strain evidence="3">4G11</strain>
    </source>
</reference>
<feature type="region of interest" description="Disordered" evidence="2">
    <location>
        <begin position="184"/>
        <end position="226"/>
    </location>
</feature>
<evidence type="ECO:0000256" key="2">
    <source>
        <dbReference type="SAM" id="MobiDB-lite"/>
    </source>
</evidence>
<dbReference type="InterPro" id="IPR036411">
    <property type="entry name" value="TorD-like_sf"/>
</dbReference>
<proteinExistence type="predicted"/>
<dbReference type="EC" id="1.7.99.4" evidence="3"/>
<dbReference type="Pfam" id="PF02613">
    <property type="entry name" value="Nitrate_red_del"/>
    <property type="match status" value="1"/>
</dbReference>
<keyword evidence="1" id="KW-0534">Nitrate assimilation</keyword>
<dbReference type="STRING" id="68895.RR42_m1793"/>
<dbReference type="EMBL" id="CP010536">
    <property type="protein sequence ID" value="AJG19190.1"/>
    <property type="molecule type" value="Genomic_DNA"/>
</dbReference>
<dbReference type="NCBIfam" id="TIGR00684">
    <property type="entry name" value="narJ"/>
    <property type="match status" value="1"/>
</dbReference>